<dbReference type="Pfam" id="PF05161">
    <property type="entry name" value="MOFRL"/>
    <property type="match status" value="1"/>
</dbReference>
<dbReference type="Gene3D" id="3.40.1480.10">
    <property type="entry name" value="MOFRL domain"/>
    <property type="match status" value="1"/>
</dbReference>
<dbReference type="InterPro" id="IPR025286">
    <property type="entry name" value="MOFRL_assoc_dom"/>
</dbReference>
<sequence>MEPAQARADVEQIFSTVIAELRAERLVERALQLEAGAIQIQGERYSLPPGARLVVVAIGKAAIGMAAGAERALNCRIDRGLVVTKRGFAVHAGLTHFEVREASHPVPDESSLAAGQAVLAAVSGLERDDLVLTLISGGGSALVEALRPGITLDDLASTTQLLLRAGADIWLLNAVRQRLSLIKAGGLARAAAPARVVNLLISDVLGSPLPVIASGPSVDPGPVLADPGDTIRGLGIWEELPVAVRRALEQPWQPDPVRNVAQNVVLADARRLAELAKRAAERRGYQSVVLGDRFVGEAREFARFWCTLARHIHERGEPWHPPVCLIGTGELTVTVRGQGAGGRNTEMALAAALELDGVSGVAVASLASDGDDGISGAAGGVVTGQTAGAIRRAGLDPKQLLRENDSARGLAAAEALLVTGPTGTNVNDLYLAMIR</sequence>
<organism evidence="3 4">
    <name type="scientific">Thermalbibacter longus</name>
    <dbReference type="NCBI Taxonomy" id="2951981"/>
    <lineage>
        <taxon>Bacteria</taxon>
        <taxon>Pseudomonadati</taxon>
        <taxon>Thermomicrobiota</taxon>
        <taxon>Thermomicrobia</taxon>
        <taxon>Thermomicrobiales</taxon>
        <taxon>Thermomicrobiaceae</taxon>
        <taxon>Thermalbibacter</taxon>
    </lineage>
</organism>
<dbReference type="Pfam" id="PF13660">
    <property type="entry name" value="DUF4147"/>
    <property type="match status" value="1"/>
</dbReference>
<gene>
    <name evidence="3" type="ORF">NET02_08515</name>
</gene>
<dbReference type="InterPro" id="IPR007835">
    <property type="entry name" value="MOFRL"/>
</dbReference>
<dbReference type="SUPFAM" id="SSF82544">
    <property type="entry name" value="GckA/TtuD-like"/>
    <property type="match status" value="1"/>
</dbReference>
<dbReference type="InterPro" id="IPR039760">
    <property type="entry name" value="MOFRL_protein"/>
</dbReference>
<dbReference type="Gene3D" id="3.40.50.10180">
    <property type="entry name" value="Glycerate kinase, MOFRL-like N-terminal domain"/>
    <property type="match status" value="1"/>
</dbReference>
<accession>A0AA41WF10</accession>
<comment type="caution">
    <text evidence="3">The sequence shown here is derived from an EMBL/GenBank/DDBJ whole genome shotgun (WGS) entry which is preliminary data.</text>
</comment>
<dbReference type="AlphaFoldDB" id="A0AA41WF10"/>
<protein>
    <submittedName>
        <fullName evidence="3">DUF4147 domain-containing protein</fullName>
    </submittedName>
</protein>
<evidence type="ECO:0000259" key="1">
    <source>
        <dbReference type="Pfam" id="PF05161"/>
    </source>
</evidence>
<keyword evidence="4" id="KW-1185">Reference proteome</keyword>
<feature type="domain" description="MOFRL" evidence="1">
    <location>
        <begin position="323"/>
        <end position="428"/>
    </location>
</feature>
<dbReference type="PANTHER" id="PTHR12227:SF0">
    <property type="entry name" value="GLYCERATE KINASE"/>
    <property type="match status" value="1"/>
</dbReference>
<dbReference type="InterPro" id="IPR037035">
    <property type="entry name" value="GK-like_C_sf"/>
</dbReference>
<dbReference type="RefSeq" id="WP_284056965.1">
    <property type="nucleotide sequence ID" value="NZ_JAMSLR010000004.1"/>
</dbReference>
<reference evidence="3" key="1">
    <citation type="submission" date="2022-06" db="EMBL/GenBank/DDBJ databases">
        <title>CFH 74404 Thermomicrobiaceae sp.</title>
        <authorList>
            <person name="Ming H."/>
            <person name="Li W.-J."/>
            <person name="Zhao Z."/>
        </authorList>
    </citation>
    <scope>NUCLEOTIDE SEQUENCE</scope>
    <source>
        <strain evidence="3">CFH 74404</strain>
    </source>
</reference>
<feature type="domain" description="MOFRL-associated" evidence="2">
    <location>
        <begin position="10"/>
        <end position="249"/>
    </location>
</feature>
<name>A0AA41WF10_9BACT</name>
<dbReference type="InterPro" id="IPR038614">
    <property type="entry name" value="GK_N_sf"/>
</dbReference>
<dbReference type="Proteomes" id="UP001165306">
    <property type="component" value="Unassembled WGS sequence"/>
</dbReference>
<dbReference type="GO" id="GO:0008887">
    <property type="term" value="F:glycerate kinase activity"/>
    <property type="evidence" value="ECO:0007669"/>
    <property type="project" value="InterPro"/>
</dbReference>
<evidence type="ECO:0000313" key="4">
    <source>
        <dbReference type="Proteomes" id="UP001165306"/>
    </source>
</evidence>
<proteinExistence type="predicted"/>
<evidence type="ECO:0000313" key="3">
    <source>
        <dbReference type="EMBL" id="MCM8749185.1"/>
    </source>
</evidence>
<dbReference type="GO" id="GO:0005737">
    <property type="term" value="C:cytoplasm"/>
    <property type="evidence" value="ECO:0007669"/>
    <property type="project" value="TreeGrafter"/>
</dbReference>
<dbReference type="EMBL" id="JAMSLR010000004">
    <property type="protein sequence ID" value="MCM8749185.1"/>
    <property type="molecule type" value="Genomic_DNA"/>
</dbReference>
<dbReference type="PANTHER" id="PTHR12227">
    <property type="entry name" value="GLYCERATE KINASE"/>
    <property type="match status" value="1"/>
</dbReference>
<evidence type="ECO:0000259" key="2">
    <source>
        <dbReference type="Pfam" id="PF13660"/>
    </source>
</evidence>